<dbReference type="Gene3D" id="1.10.10.10">
    <property type="entry name" value="Winged helix-like DNA-binding domain superfamily/Winged helix DNA-binding domain"/>
    <property type="match status" value="1"/>
</dbReference>
<gene>
    <name evidence="6" type="ORF">GCM10011399_29470</name>
</gene>
<dbReference type="PANTHER" id="PTHR34580:SF3">
    <property type="entry name" value="PROTEIN PAFB"/>
    <property type="match status" value="1"/>
</dbReference>
<dbReference type="PROSITE" id="PS51000">
    <property type="entry name" value="HTH_DEOR_2"/>
    <property type="match status" value="1"/>
</dbReference>
<dbReference type="SUPFAM" id="SSF46785">
    <property type="entry name" value="Winged helix' DNA-binding domain"/>
    <property type="match status" value="1"/>
</dbReference>
<evidence type="ECO:0000256" key="1">
    <source>
        <dbReference type="ARBA" id="ARBA00023015"/>
    </source>
</evidence>
<evidence type="ECO:0000256" key="4">
    <source>
        <dbReference type="SAM" id="MobiDB-lite"/>
    </source>
</evidence>
<evidence type="ECO:0000259" key="5">
    <source>
        <dbReference type="PROSITE" id="PS51000"/>
    </source>
</evidence>
<comment type="caution">
    <text evidence="6">The sequence shown here is derived from an EMBL/GenBank/DDBJ whole genome shotgun (WGS) entry which is preliminary data.</text>
</comment>
<dbReference type="GO" id="GO:0003700">
    <property type="term" value="F:DNA-binding transcription factor activity"/>
    <property type="evidence" value="ECO:0007669"/>
    <property type="project" value="InterPro"/>
</dbReference>
<dbReference type="InterPro" id="IPR036390">
    <property type="entry name" value="WH_DNA-bd_sf"/>
</dbReference>
<dbReference type="AlphaFoldDB" id="A0A917BB67"/>
<dbReference type="InterPro" id="IPR028349">
    <property type="entry name" value="PafC-like"/>
</dbReference>
<dbReference type="RefSeq" id="WP_188679479.1">
    <property type="nucleotide sequence ID" value="NZ_BMGP01000005.1"/>
</dbReference>
<dbReference type="InterPro" id="IPR051534">
    <property type="entry name" value="CBASS_pafABC_assoc_protein"/>
</dbReference>
<dbReference type="Proteomes" id="UP000598775">
    <property type="component" value="Unassembled WGS sequence"/>
</dbReference>
<evidence type="ECO:0000313" key="6">
    <source>
        <dbReference type="EMBL" id="GGF34457.1"/>
    </source>
</evidence>
<dbReference type="InterPro" id="IPR036388">
    <property type="entry name" value="WH-like_DNA-bd_sf"/>
</dbReference>
<dbReference type="InterPro" id="IPR013196">
    <property type="entry name" value="HTH_11"/>
</dbReference>
<dbReference type="GO" id="GO:0003677">
    <property type="term" value="F:DNA binding"/>
    <property type="evidence" value="ECO:0007669"/>
    <property type="project" value="UniProtKB-KW"/>
</dbReference>
<feature type="domain" description="HTH deoR-type" evidence="5">
    <location>
        <begin position="4"/>
        <end position="59"/>
    </location>
</feature>
<reference evidence="6 7" key="1">
    <citation type="journal article" date="2014" name="Int. J. Syst. Evol. Microbiol.">
        <title>Complete genome sequence of Corynebacterium casei LMG S-19264T (=DSM 44701T), isolated from a smear-ripened cheese.</title>
        <authorList>
            <consortium name="US DOE Joint Genome Institute (JGI-PGF)"/>
            <person name="Walter F."/>
            <person name="Albersmeier A."/>
            <person name="Kalinowski J."/>
            <person name="Ruckert C."/>
        </authorList>
    </citation>
    <scope>NUCLEOTIDE SEQUENCE [LARGE SCALE GENOMIC DNA]</scope>
    <source>
        <strain evidence="6 7">CGMCC 1.12976</strain>
    </source>
</reference>
<dbReference type="PIRSF" id="PIRSF016838">
    <property type="entry name" value="PafC"/>
    <property type="match status" value="1"/>
</dbReference>
<accession>A0A917BB67</accession>
<sequence>MPATTSRLLTLLSLLQTRRDWPGAILAERLDISHRTVRRDVERLREMGYSIHSSMGPDGGYRLDAGSELPPLLFDDDQAIALVIALGSVAASGADIGEAALRALTTVRQVMPSRLRHRLDAFAFTVMAPPTAMAGSGAPAVAPEVLLELSAAVRAREVLRFDYANAHSGAFAGAANASTGADRVHGIASAREPSADATPQPDAPPAPRRVQPHHLVTSSGRWYLVGWDLDRDDWRTFRADRISPRTPRGSRFVPREIPGGDVAEYVAARFKGSSEANRWPCMGTVILNLSAAEVAPFAADGVVEDLGPGRCSLELGSWSYRALAASLGRFDAAIEVLRPPELTEAFGELSRNYAQTAALS</sequence>
<keyword evidence="7" id="KW-1185">Reference proteome</keyword>
<dbReference type="PANTHER" id="PTHR34580">
    <property type="match status" value="1"/>
</dbReference>
<evidence type="ECO:0000313" key="7">
    <source>
        <dbReference type="Proteomes" id="UP000598775"/>
    </source>
</evidence>
<dbReference type="PROSITE" id="PS52050">
    <property type="entry name" value="WYL"/>
    <property type="match status" value="1"/>
</dbReference>
<keyword evidence="2" id="KW-0238">DNA-binding</keyword>
<proteinExistence type="predicted"/>
<evidence type="ECO:0000256" key="2">
    <source>
        <dbReference type="ARBA" id="ARBA00023125"/>
    </source>
</evidence>
<dbReference type="Pfam" id="PF08279">
    <property type="entry name" value="HTH_11"/>
    <property type="match status" value="1"/>
</dbReference>
<keyword evidence="3" id="KW-0804">Transcription</keyword>
<feature type="region of interest" description="Disordered" evidence="4">
    <location>
        <begin position="190"/>
        <end position="212"/>
    </location>
</feature>
<dbReference type="PROSITE" id="PS00894">
    <property type="entry name" value="HTH_DEOR_1"/>
    <property type="match status" value="1"/>
</dbReference>
<dbReference type="InterPro" id="IPR026881">
    <property type="entry name" value="WYL_dom"/>
</dbReference>
<organism evidence="6 7">
    <name type="scientific">Subtercola lobariae</name>
    <dbReference type="NCBI Taxonomy" id="1588641"/>
    <lineage>
        <taxon>Bacteria</taxon>
        <taxon>Bacillati</taxon>
        <taxon>Actinomycetota</taxon>
        <taxon>Actinomycetes</taxon>
        <taxon>Micrococcales</taxon>
        <taxon>Microbacteriaceae</taxon>
        <taxon>Subtercola</taxon>
    </lineage>
</organism>
<name>A0A917BB67_9MICO</name>
<dbReference type="InterPro" id="IPR018356">
    <property type="entry name" value="Tscrpt_reg_HTH_DeoR_CS"/>
</dbReference>
<evidence type="ECO:0000256" key="3">
    <source>
        <dbReference type="ARBA" id="ARBA00023163"/>
    </source>
</evidence>
<protein>
    <submittedName>
        <fullName evidence="6">DeoR family transcriptional regulator</fullName>
    </submittedName>
</protein>
<dbReference type="InterPro" id="IPR001034">
    <property type="entry name" value="DeoR_HTH"/>
</dbReference>
<dbReference type="Pfam" id="PF13280">
    <property type="entry name" value="WYL"/>
    <property type="match status" value="1"/>
</dbReference>
<dbReference type="EMBL" id="BMGP01000005">
    <property type="protein sequence ID" value="GGF34457.1"/>
    <property type="molecule type" value="Genomic_DNA"/>
</dbReference>
<keyword evidence="1" id="KW-0805">Transcription regulation</keyword>